<evidence type="ECO:0000313" key="10">
    <source>
        <dbReference type="EMBL" id="TFZ08711.1"/>
    </source>
</evidence>
<keyword evidence="1 7" id="KW-0963">Cytoplasm</keyword>
<evidence type="ECO:0000256" key="5">
    <source>
        <dbReference type="ARBA" id="ARBA00022840"/>
    </source>
</evidence>
<evidence type="ECO:0000313" key="11">
    <source>
        <dbReference type="Proteomes" id="UP000297839"/>
    </source>
</evidence>
<dbReference type="InterPro" id="IPR012795">
    <property type="entry name" value="tRNA_Ile_lys_synt_N"/>
</dbReference>
<dbReference type="EC" id="6.3.4.19" evidence="7"/>
<name>A0A4Z0CBJ0_9BURK</name>
<protein>
    <recommendedName>
        <fullName evidence="7">tRNA(Ile)-lysidine synthase</fullName>
        <ecNumber evidence="7">6.3.4.19</ecNumber>
    </recommendedName>
    <alternativeName>
        <fullName evidence="7">tRNA(Ile)-2-lysyl-cytidine synthase</fullName>
    </alternativeName>
    <alternativeName>
        <fullName evidence="7">tRNA(Ile)-lysidine synthetase</fullName>
    </alternativeName>
</protein>
<accession>A0A4Z0CBJ0</accession>
<evidence type="ECO:0000259" key="8">
    <source>
        <dbReference type="Pfam" id="PF01171"/>
    </source>
</evidence>
<comment type="subcellular location">
    <subcellularLocation>
        <location evidence="7">Cytoplasm</location>
    </subcellularLocation>
</comment>
<comment type="domain">
    <text evidence="7">The N-terminal region contains the highly conserved SGGXDS motif, predicted to be a P-loop motif involved in ATP binding.</text>
</comment>
<dbReference type="InterPro" id="IPR015262">
    <property type="entry name" value="tRNA_Ile_lys_synt_subst-bd"/>
</dbReference>
<dbReference type="GO" id="GO:0005737">
    <property type="term" value="C:cytoplasm"/>
    <property type="evidence" value="ECO:0007669"/>
    <property type="project" value="UniProtKB-SubCell"/>
</dbReference>
<dbReference type="InterPro" id="IPR012094">
    <property type="entry name" value="tRNA_Ile_lys_synt"/>
</dbReference>
<evidence type="ECO:0000256" key="1">
    <source>
        <dbReference type="ARBA" id="ARBA00022490"/>
    </source>
</evidence>
<comment type="catalytic activity">
    <reaction evidence="6 7">
        <text>cytidine(34) in tRNA(Ile2) + L-lysine + ATP = lysidine(34) in tRNA(Ile2) + AMP + diphosphate + H(+)</text>
        <dbReference type="Rhea" id="RHEA:43744"/>
        <dbReference type="Rhea" id="RHEA-COMP:10625"/>
        <dbReference type="Rhea" id="RHEA-COMP:10670"/>
        <dbReference type="ChEBI" id="CHEBI:15378"/>
        <dbReference type="ChEBI" id="CHEBI:30616"/>
        <dbReference type="ChEBI" id="CHEBI:32551"/>
        <dbReference type="ChEBI" id="CHEBI:33019"/>
        <dbReference type="ChEBI" id="CHEBI:82748"/>
        <dbReference type="ChEBI" id="CHEBI:83665"/>
        <dbReference type="ChEBI" id="CHEBI:456215"/>
        <dbReference type="EC" id="6.3.4.19"/>
    </reaction>
</comment>
<gene>
    <name evidence="7 10" type="primary">tilS</name>
    <name evidence="10" type="ORF">EZ216_06060</name>
</gene>
<evidence type="ECO:0000256" key="7">
    <source>
        <dbReference type="HAMAP-Rule" id="MF_01161"/>
    </source>
</evidence>
<evidence type="ECO:0000256" key="2">
    <source>
        <dbReference type="ARBA" id="ARBA00022598"/>
    </source>
</evidence>
<feature type="binding site" evidence="7">
    <location>
        <begin position="42"/>
        <end position="47"/>
    </location>
    <ligand>
        <name>ATP</name>
        <dbReference type="ChEBI" id="CHEBI:30616"/>
    </ligand>
</feature>
<sequence length="331" mass="35576">MAASPTPRPKRAAEPGAVPGIHPALAPLQALDPPLPLAVAYSGGADSTFLLLAASWLWPGQVRALHVHHGLQSAADDFESHCVQLCEKLGVPLDVRRVQARHAPGESPEDAARVARYAALAAAAHEAGSACVLLGQHADDQAETLLLALSRGAGLPGLAAMPQRFERHGMTFLRPLLTLPGAVLRQCLVEQGAGFVEDPSNTDTRFTRNRIRHRLLPALEEAFPGFRETFARSARHAAQAQALLEEVAAQDLAAMGSEPAIAALQRLSEARQANLLRHWLRTVHSQAASAAQLDELLAQVRDCTTRGHRLRLKVGRGYVVRNGEHLQFEPG</sequence>
<dbReference type="Gene3D" id="3.40.50.620">
    <property type="entry name" value="HUPs"/>
    <property type="match status" value="1"/>
</dbReference>
<keyword evidence="4 7" id="KW-0547">Nucleotide-binding</keyword>
<dbReference type="SUPFAM" id="SSF52402">
    <property type="entry name" value="Adenine nucleotide alpha hydrolases-like"/>
    <property type="match status" value="1"/>
</dbReference>
<dbReference type="RefSeq" id="WP_135248748.1">
    <property type="nucleotide sequence ID" value="NZ_SMLK01000001.1"/>
</dbReference>
<keyword evidence="2 7" id="KW-0436">Ligase</keyword>
<dbReference type="PANTHER" id="PTHR43033">
    <property type="entry name" value="TRNA(ILE)-LYSIDINE SYNTHASE-RELATED"/>
    <property type="match status" value="1"/>
</dbReference>
<dbReference type="Pfam" id="PF09179">
    <property type="entry name" value="TilS"/>
    <property type="match status" value="1"/>
</dbReference>
<keyword evidence="3 7" id="KW-0819">tRNA processing</keyword>
<dbReference type="SUPFAM" id="SSF82829">
    <property type="entry name" value="MesJ substrate recognition domain-like"/>
    <property type="match status" value="1"/>
</dbReference>
<dbReference type="InterPro" id="IPR011063">
    <property type="entry name" value="TilS/TtcA_N"/>
</dbReference>
<dbReference type="GO" id="GO:0006400">
    <property type="term" value="P:tRNA modification"/>
    <property type="evidence" value="ECO:0007669"/>
    <property type="project" value="UniProtKB-UniRule"/>
</dbReference>
<evidence type="ECO:0000259" key="9">
    <source>
        <dbReference type="Pfam" id="PF09179"/>
    </source>
</evidence>
<proteinExistence type="inferred from homology"/>
<comment type="caution">
    <text evidence="10">The sequence shown here is derived from an EMBL/GenBank/DDBJ whole genome shotgun (WGS) entry which is preliminary data.</text>
</comment>
<dbReference type="OrthoDB" id="9807403at2"/>
<organism evidence="10 11">
    <name type="scientific">Ramlibacter humi</name>
    <dbReference type="NCBI Taxonomy" id="2530451"/>
    <lineage>
        <taxon>Bacteria</taxon>
        <taxon>Pseudomonadati</taxon>
        <taxon>Pseudomonadota</taxon>
        <taxon>Betaproteobacteria</taxon>
        <taxon>Burkholderiales</taxon>
        <taxon>Comamonadaceae</taxon>
        <taxon>Ramlibacter</taxon>
    </lineage>
</organism>
<keyword evidence="11" id="KW-1185">Reference proteome</keyword>
<reference evidence="10 11" key="1">
    <citation type="submission" date="2019-03" db="EMBL/GenBank/DDBJ databases">
        <title>Ramlibacter sp. 18x22-1, whole genome shotgun sequence.</title>
        <authorList>
            <person name="Zhang X."/>
            <person name="Feng G."/>
            <person name="Zhu H."/>
        </authorList>
    </citation>
    <scope>NUCLEOTIDE SEQUENCE [LARGE SCALE GENOMIC DNA]</scope>
    <source>
        <strain evidence="10 11">18x22-1</strain>
    </source>
</reference>
<dbReference type="AlphaFoldDB" id="A0A4Z0CBJ0"/>
<evidence type="ECO:0000256" key="3">
    <source>
        <dbReference type="ARBA" id="ARBA00022694"/>
    </source>
</evidence>
<dbReference type="InterPro" id="IPR014729">
    <property type="entry name" value="Rossmann-like_a/b/a_fold"/>
</dbReference>
<comment type="function">
    <text evidence="7">Ligates lysine onto the cytidine present at position 34 of the AUA codon-specific tRNA(Ile) that contains the anticodon CAU, in an ATP-dependent manner. Cytidine is converted to lysidine, thus changing the amino acid specificity of the tRNA from methionine to isoleucine.</text>
</comment>
<evidence type="ECO:0000256" key="4">
    <source>
        <dbReference type="ARBA" id="ARBA00022741"/>
    </source>
</evidence>
<dbReference type="Pfam" id="PF01171">
    <property type="entry name" value="ATP_bind_3"/>
    <property type="match status" value="1"/>
</dbReference>
<dbReference type="EMBL" id="SMLK01000001">
    <property type="protein sequence ID" value="TFZ08711.1"/>
    <property type="molecule type" value="Genomic_DNA"/>
</dbReference>
<dbReference type="Proteomes" id="UP000297839">
    <property type="component" value="Unassembled WGS sequence"/>
</dbReference>
<dbReference type="CDD" id="cd01992">
    <property type="entry name" value="TilS_N"/>
    <property type="match status" value="1"/>
</dbReference>
<keyword evidence="5 7" id="KW-0067">ATP-binding</keyword>
<dbReference type="GO" id="GO:0032267">
    <property type="term" value="F:tRNA(Ile)-lysidine synthase activity"/>
    <property type="evidence" value="ECO:0007669"/>
    <property type="project" value="UniProtKB-EC"/>
</dbReference>
<evidence type="ECO:0000256" key="6">
    <source>
        <dbReference type="ARBA" id="ARBA00048539"/>
    </source>
</evidence>
<dbReference type="NCBIfam" id="TIGR02432">
    <property type="entry name" value="lysidine_TilS_N"/>
    <property type="match status" value="1"/>
</dbReference>
<dbReference type="PANTHER" id="PTHR43033:SF1">
    <property type="entry name" value="TRNA(ILE)-LYSIDINE SYNTHASE-RELATED"/>
    <property type="match status" value="1"/>
</dbReference>
<dbReference type="Gene3D" id="1.20.59.20">
    <property type="match status" value="1"/>
</dbReference>
<dbReference type="HAMAP" id="MF_01161">
    <property type="entry name" value="tRNA_Ile_lys_synt"/>
    <property type="match status" value="1"/>
</dbReference>
<dbReference type="GO" id="GO:0005524">
    <property type="term" value="F:ATP binding"/>
    <property type="evidence" value="ECO:0007669"/>
    <property type="project" value="UniProtKB-UniRule"/>
</dbReference>
<comment type="similarity">
    <text evidence="7">Belongs to the tRNA(Ile)-lysidine synthase family.</text>
</comment>
<feature type="domain" description="tRNA(Ile)-lysidine synthase substrate-binding" evidence="9">
    <location>
        <begin position="261"/>
        <end position="325"/>
    </location>
</feature>
<feature type="domain" description="tRNA(Ile)-lysidine/2-thiocytidine synthase N-terminal" evidence="8">
    <location>
        <begin position="38"/>
        <end position="214"/>
    </location>
</feature>